<feature type="transmembrane region" description="Helical" evidence="1">
    <location>
        <begin position="92"/>
        <end position="111"/>
    </location>
</feature>
<keyword evidence="1" id="KW-0472">Membrane</keyword>
<comment type="caution">
    <text evidence="3">The sequence shown here is derived from an EMBL/GenBank/DDBJ whole genome shotgun (WGS) entry which is preliminary data.</text>
</comment>
<evidence type="ECO:0000313" key="4">
    <source>
        <dbReference type="Proteomes" id="UP001153365"/>
    </source>
</evidence>
<dbReference type="InterPro" id="IPR000326">
    <property type="entry name" value="PAP2/HPO"/>
</dbReference>
<proteinExistence type="predicted"/>
<gene>
    <name evidence="3" type="ORF">PPACK8108_LOCUS3149</name>
</gene>
<dbReference type="EMBL" id="CALTRL010000553">
    <property type="protein sequence ID" value="CAH7668626.1"/>
    <property type="molecule type" value="Genomic_DNA"/>
</dbReference>
<feature type="domain" description="Phosphatidic acid phosphatase type 2/haloperoxidase" evidence="2">
    <location>
        <begin position="27"/>
        <end position="143"/>
    </location>
</feature>
<organism evidence="3 4">
    <name type="scientific">Phakopsora pachyrhizi</name>
    <name type="common">Asian soybean rust disease fungus</name>
    <dbReference type="NCBI Taxonomy" id="170000"/>
    <lineage>
        <taxon>Eukaryota</taxon>
        <taxon>Fungi</taxon>
        <taxon>Dikarya</taxon>
        <taxon>Basidiomycota</taxon>
        <taxon>Pucciniomycotina</taxon>
        <taxon>Pucciniomycetes</taxon>
        <taxon>Pucciniales</taxon>
        <taxon>Phakopsoraceae</taxon>
        <taxon>Phakopsora</taxon>
    </lineage>
</organism>
<dbReference type="SUPFAM" id="SSF48317">
    <property type="entry name" value="Acid phosphatase/Vanadium-dependent haloperoxidase"/>
    <property type="match status" value="1"/>
</dbReference>
<keyword evidence="4" id="KW-1185">Reference proteome</keyword>
<reference evidence="3" key="1">
    <citation type="submission" date="2022-06" db="EMBL/GenBank/DDBJ databases">
        <authorList>
            <consortium name="SYNGENTA / RWTH Aachen University"/>
        </authorList>
    </citation>
    <scope>NUCLEOTIDE SEQUENCE</scope>
</reference>
<dbReference type="Pfam" id="PF01569">
    <property type="entry name" value="PAP2"/>
    <property type="match status" value="1"/>
</dbReference>
<protein>
    <submittedName>
        <fullName evidence="3">Expressed protein</fullName>
    </submittedName>
</protein>
<name>A0AAV0AN63_PHAPC</name>
<dbReference type="Gene3D" id="1.20.144.10">
    <property type="entry name" value="Phosphatidic acid phosphatase type 2/haloperoxidase"/>
    <property type="match status" value="1"/>
</dbReference>
<dbReference type="InterPro" id="IPR036938">
    <property type="entry name" value="PAP2/HPO_sf"/>
</dbReference>
<dbReference type="AlphaFoldDB" id="A0AAV0AN63"/>
<keyword evidence="1" id="KW-0812">Transmembrane</keyword>
<sequence length="180" mass="20600">MYFTIGMYVCGFSAKALQSQLRQCRPNGSTKKSYGMPSAHAASMTYIASYSILAVLFENSNLALPPNGIFDFVIAHRCAQYFGIEKAFFNLIIKWIATSNITLLAVGVCWSRHRFQHHTKVQILAGVGFGLFFAILWYSVWYKFISLNTLKNGLKSLFHIFVLRLMNKTWYLRSIHSHIK</sequence>
<evidence type="ECO:0000256" key="1">
    <source>
        <dbReference type="SAM" id="Phobius"/>
    </source>
</evidence>
<feature type="transmembrane region" description="Helical" evidence="1">
    <location>
        <begin position="39"/>
        <end position="57"/>
    </location>
</feature>
<accession>A0AAV0AN63</accession>
<dbReference type="Proteomes" id="UP001153365">
    <property type="component" value="Unassembled WGS sequence"/>
</dbReference>
<keyword evidence="1" id="KW-1133">Transmembrane helix</keyword>
<evidence type="ECO:0000259" key="2">
    <source>
        <dbReference type="Pfam" id="PF01569"/>
    </source>
</evidence>
<evidence type="ECO:0000313" key="3">
    <source>
        <dbReference type="EMBL" id="CAH7668626.1"/>
    </source>
</evidence>
<feature type="transmembrane region" description="Helical" evidence="1">
    <location>
        <begin position="123"/>
        <end position="141"/>
    </location>
</feature>